<organism evidence="2 3">
    <name type="scientific">Amycolatopsis magusensis</name>
    <dbReference type="NCBI Taxonomy" id="882444"/>
    <lineage>
        <taxon>Bacteria</taxon>
        <taxon>Bacillati</taxon>
        <taxon>Actinomycetota</taxon>
        <taxon>Actinomycetes</taxon>
        <taxon>Pseudonocardiales</taxon>
        <taxon>Pseudonocardiaceae</taxon>
        <taxon>Amycolatopsis</taxon>
    </lineage>
</organism>
<protein>
    <recommendedName>
        <fullName evidence="4">Iron-containing redox enzyme</fullName>
    </recommendedName>
</protein>
<proteinExistence type="predicted"/>
<dbReference type="Proteomes" id="UP000741013">
    <property type="component" value="Unassembled WGS sequence"/>
</dbReference>
<evidence type="ECO:0000313" key="2">
    <source>
        <dbReference type="EMBL" id="MBP2184347.1"/>
    </source>
</evidence>
<dbReference type="RefSeq" id="WP_209667375.1">
    <property type="nucleotide sequence ID" value="NZ_JAGGMS010000001.1"/>
</dbReference>
<evidence type="ECO:0008006" key="4">
    <source>
        <dbReference type="Google" id="ProtNLM"/>
    </source>
</evidence>
<dbReference type="SMART" id="SM01236">
    <property type="entry name" value="Haem_oxygenase_2"/>
    <property type="match status" value="1"/>
</dbReference>
<accession>A0ABS4PY39</accession>
<sequence length="744" mass="81782">MSAEPTHVPDDTTTSLPRRPFHFTPGTGEAVDAVLAAGPHEVFRTLVRDRESEVTLLLARRVLHGFLGRAAGLTGGPPDGDLSAAVHGLIEGTRDELAPALAALNGAEPGVRAEVLRQRGVVALLAGCWLDAVSQPATQPAVVVNRLFAQHFELAGGGDPLRSAHHHRARALEDAGAALPGIAAADFLDRANARPATALLACFPLALSVLPGNFLPEVVGVHHAFHRLGIDDRLLGTPPPVPPAELDELLAEYAAQADPVDQARLLAAVALTVQLEREHVGLLTELAEFRRTRTLESEVAEVISRHAPLAGRQHGRAAVGDRSLVEVFAEFGRTAGGADPAALAHFLTEFRESPYLAELPGGDCRFLAAIRFGGPMFGIFDEREAALLADWVATVHNGERGEIVVRPNTVGDHVVDRWWPAVADAHPDDVVFDDTPPSGDRELFYRLVNIENWANTLPLAAERAEQCFVDAQVLFEHGAGGRYTDASFFDYDPDALYARAENIYWEKLVDPYEPLTEVPDADEVRFRQSTYHLTYLIDGAWLHRVGRLGRRERESDGMLFRIHADEMGNGDLRKNHLTLTRRALASQGTRLPHIRTEEFVDQDDLPDDMYGFALQQLSMCLFPDRFYNEILGYNLAIEMFGSGEMRLHEIQKLRHHGFDDCYEQAHLTIDNFSAGHAKQAADIIVAYLDRVRRTSGEAAVAGEWHRVWRGYASFAYFLEQPLLREVASGPPVAQPVPEDAELVL</sequence>
<keyword evidence="3" id="KW-1185">Reference proteome</keyword>
<evidence type="ECO:0000256" key="1">
    <source>
        <dbReference type="SAM" id="MobiDB-lite"/>
    </source>
</evidence>
<gene>
    <name evidence="2" type="ORF">JOM49_005873</name>
</gene>
<dbReference type="Pfam" id="PF14518">
    <property type="entry name" value="Haem_oxygenas_2"/>
    <property type="match status" value="1"/>
</dbReference>
<dbReference type="Gene3D" id="1.20.910.10">
    <property type="entry name" value="Heme oxygenase-like"/>
    <property type="match status" value="1"/>
</dbReference>
<evidence type="ECO:0000313" key="3">
    <source>
        <dbReference type="Proteomes" id="UP000741013"/>
    </source>
</evidence>
<dbReference type="EMBL" id="JAGGMS010000001">
    <property type="protein sequence ID" value="MBP2184347.1"/>
    <property type="molecule type" value="Genomic_DNA"/>
</dbReference>
<reference evidence="2 3" key="1">
    <citation type="submission" date="2021-03" db="EMBL/GenBank/DDBJ databases">
        <title>Sequencing the genomes of 1000 actinobacteria strains.</title>
        <authorList>
            <person name="Klenk H.-P."/>
        </authorList>
    </citation>
    <scope>NUCLEOTIDE SEQUENCE [LARGE SCALE GENOMIC DNA]</scope>
    <source>
        <strain evidence="2 3">DSM 45510</strain>
    </source>
</reference>
<name>A0ABS4PY39_9PSEU</name>
<comment type="caution">
    <text evidence="2">The sequence shown here is derived from an EMBL/GenBank/DDBJ whole genome shotgun (WGS) entry which is preliminary data.</text>
</comment>
<feature type="region of interest" description="Disordered" evidence="1">
    <location>
        <begin position="1"/>
        <end position="22"/>
    </location>
</feature>
<dbReference type="InterPro" id="IPR016084">
    <property type="entry name" value="Haem_Oase-like_multi-hlx"/>
</dbReference>